<name>A0A8J3JBS0_9ACTN</name>
<protein>
    <submittedName>
        <fullName evidence="2">Uncharacterized protein</fullName>
    </submittedName>
</protein>
<sequence>MFWQTAAGQTLLGFLSNLLFIVVLTTFGVGYLRIVLTRRSRPLRRLLFGGRTPRAVVILVSSIYVVPGGTLGVRSRSTGFYGPVMNQSEYVSALRLAEAIQTRPAARLLRALLNQLGLVDTGYDPLDCSIAYSPQYVESMDGGPVSAREYTVPDLSGNGEVAERIRRALATPGTYVLVGGPFYNAAVHYALTHLGERTRFRFVARTEKGTEVRGISVLGYRQDGTEQTFEQHLGTAEDIPGPDYDYFVLQKVSGFGPAGATVVLCCGLSSLATALAVGLLATHWEDLAREFGADDFALLYQFDNGRDLAVPSRQDVDVALAGVQRVWPRPPDTGLG</sequence>
<keyword evidence="1" id="KW-0472">Membrane</keyword>
<dbReference type="RefSeq" id="WP_203657889.1">
    <property type="nucleotide sequence ID" value="NZ_BAAAZM010000005.1"/>
</dbReference>
<dbReference type="EMBL" id="BOMB01000015">
    <property type="protein sequence ID" value="GID11898.1"/>
    <property type="molecule type" value="Genomic_DNA"/>
</dbReference>
<evidence type="ECO:0000313" key="2">
    <source>
        <dbReference type="EMBL" id="GID11898.1"/>
    </source>
</evidence>
<keyword evidence="3" id="KW-1185">Reference proteome</keyword>
<evidence type="ECO:0000313" key="3">
    <source>
        <dbReference type="Proteomes" id="UP000612808"/>
    </source>
</evidence>
<feature type="transmembrane region" description="Helical" evidence="1">
    <location>
        <begin position="55"/>
        <end position="73"/>
    </location>
</feature>
<keyword evidence="1" id="KW-1133">Transmembrane helix</keyword>
<comment type="caution">
    <text evidence="2">The sequence shown here is derived from an EMBL/GenBank/DDBJ whole genome shotgun (WGS) entry which is preliminary data.</text>
</comment>
<proteinExistence type="predicted"/>
<reference evidence="2" key="1">
    <citation type="submission" date="2021-01" db="EMBL/GenBank/DDBJ databases">
        <title>Whole genome shotgun sequence of Actinocatenispora rupis NBRC 107355.</title>
        <authorList>
            <person name="Komaki H."/>
            <person name="Tamura T."/>
        </authorList>
    </citation>
    <scope>NUCLEOTIDE SEQUENCE</scope>
    <source>
        <strain evidence="2">NBRC 107355</strain>
    </source>
</reference>
<feature type="transmembrane region" description="Helical" evidence="1">
    <location>
        <begin position="12"/>
        <end position="34"/>
    </location>
</feature>
<evidence type="ECO:0000256" key="1">
    <source>
        <dbReference type="SAM" id="Phobius"/>
    </source>
</evidence>
<keyword evidence="1" id="KW-0812">Transmembrane</keyword>
<dbReference type="AlphaFoldDB" id="A0A8J3JBS0"/>
<organism evidence="2 3">
    <name type="scientific">Actinocatenispora rupis</name>
    <dbReference type="NCBI Taxonomy" id="519421"/>
    <lineage>
        <taxon>Bacteria</taxon>
        <taxon>Bacillati</taxon>
        <taxon>Actinomycetota</taxon>
        <taxon>Actinomycetes</taxon>
        <taxon>Micromonosporales</taxon>
        <taxon>Micromonosporaceae</taxon>
        <taxon>Actinocatenispora</taxon>
    </lineage>
</organism>
<dbReference type="Proteomes" id="UP000612808">
    <property type="component" value="Unassembled WGS sequence"/>
</dbReference>
<accession>A0A8J3JBS0</accession>
<gene>
    <name evidence="2" type="ORF">Aru02nite_27870</name>
</gene>